<name>A0ABV0D4F5_9GAMM</name>
<proteinExistence type="predicted"/>
<dbReference type="SMART" id="SM01034">
    <property type="entry name" value="BLUF"/>
    <property type="match status" value="1"/>
</dbReference>
<dbReference type="SUPFAM" id="SSF54975">
    <property type="entry name" value="Acylphosphatase/BLUF domain-like"/>
    <property type="match status" value="1"/>
</dbReference>
<evidence type="ECO:0000313" key="3">
    <source>
        <dbReference type="Proteomes" id="UP001414441"/>
    </source>
</evidence>
<dbReference type="InterPro" id="IPR007024">
    <property type="entry name" value="BLUF_domain"/>
</dbReference>
<dbReference type="EMBL" id="JBDLOB010000003">
    <property type="protein sequence ID" value="MEN8625556.1"/>
    <property type="molecule type" value="Genomic_DNA"/>
</dbReference>
<dbReference type="InterPro" id="IPR036046">
    <property type="entry name" value="Acylphosphatase-like_dom_sf"/>
</dbReference>
<sequence>MQITTNQTSENRKRHGEHLLISLTYIGKNIEMKTGIELTRALEQWRRYFEESGLVAALVINDGYFVQNIQGSRPAVNAALAKIIDEHFKIIPNVVKVEEIEALRWDGFVTKHLTESVEDEEYALKSFSAGFDFNPYLMKSTQIENFLTAIFEGAESDRF</sequence>
<accession>A0ABV0D4F5</accession>
<gene>
    <name evidence="2" type="ORF">ABFV72_05990</name>
</gene>
<dbReference type="PROSITE" id="PS50925">
    <property type="entry name" value="BLUF"/>
    <property type="match status" value="1"/>
</dbReference>
<feature type="domain" description="BLUF" evidence="1">
    <location>
        <begin position="20"/>
        <end position="111"/>
    </location>
</feature>
<comment type="caution">
    <text evidence="2">The sequence shown here is derived from an EMBL/GenBank/DDBJ whole genome shotgun (WGS) entry which is preliminary data.</text>
</comment>
<reference evidence="2 3" key="1">
    <citation type="submission" date="2024-05" db="EMBL/GenBank/DDBJ databases">
        <title>Genome sequencing of Marine Estuary Bacteria, Pseudoalteromonas distincta strain FA, Psychrobacter proteolyticus strain EA, and Shewanella baltica strain CA.</title>
        <authorList>
            <person name="Dieffenbach S.A."/>
            <person name="Maclea K.S."/>
        </authorList>
    </citation>
    <scope>NUCLEOTIDE SEQUENCE [LARGE SCALE GENOMIC DNA]</scope>
    <source>
        <strain evidence="2 3">EA</strain>
    </source>
</reference>
<keyword evidence="3" id="KW-1185">Reference proteome</keyword>
<evidence type="ECO:0000259" key="1">
    <source>
        <dbReference type="PROSITE" id="PS50925"/>
    </source>
</evidence>
<evidence type="ECO:0000313" key="2">
    <source>
        <dbReference type="EMBL" id="MEN8625556.1"/>
    </source>
</evidence>
<dbReference type="Gene3D" id="3.30.70.100">
    <property type="match status" value="1"/>
</dbReference>
<protein>
    <submittedName>
        <fullName evidence="2">BLUF domain-containing protein</fullName>
    </submittedName>
</protein>
<dbReference type="Proteomes" id="UP001414441">
    <property type="component" value="Unassembled WGS sequence"/>
</dbReference>
<organism evidence="2 3">
    <name type="scientific">Psychrobacter proteolyticus</name>
    <dbReference type="NCBI Taxonomy" id="147825"/>
    <lineage>
        <taxon>Bacteria</taxon>
        <taxon>Pseudomonadati</taxon>
        <taxon>Pseudomonadota</taxon>
        <taxon>Gammaproteobacteria</taxon>
        <taxon>Moraxellales</taxon>
        <taxon>Moraxellaceae</taxon>
        <taxon>Psychrobacter</taxon>
    </lineage>
</organism>
<dbReference type="Pfam" id="PF04940">
    <property type="entry name" value="BLUF"/>
    <property type="match status" value="1"/>
</dbReference>
<dbReference type="RefSeq" id="WP_347162820.1">
    <property type="nucleotide sequence ID" value="NZ_JBDLOB010000003.1"/>
</dbReference>